<dbReference type="EMBL" id="JAKRKC020000001">
    <property type="protein sequence ID" value="MCK2212214.1"/>
    <property type="molecule type" value="Genomic_DNA"/>
</dbReference>
<sequence>MYEDVLQHYRSLLKAHSLEEGACWAVIRGLTRPLPLEEVTRRLDADPAGLERLPVDEWPQFDESPVYLITTDDVVMTLEPRGGRLSSPFVLAEVSTGAETWSVYWDVNLHSSLAYARNGQVVTSDDFLYEPVTEQPFAAWADLLAEWVRPGEDDESQYERTLARQWAAGMAVVELASGVRLTAQALRGPVPAIVHDHEDEDEE</sequence>
<organism evidence="1 2">
    <name type="scientific">Actinomadura luzonensis</name>
    <dbReference type="NCBI Taxonomy" id="2805427"/>
    <lineage>
        <taxon>Bacteria</taxon>
        <taxon>Bacillati</taxon>
        <taxon>Actinomycetota</taxon>
        <taxon>Actinomycetes</taxon>
        <taxon>Streptosporangiales</taxon>
        <taxon>Thermomonosporaceae</taxon>
        <taxon>Actinomadura</taxon>
    </lineage>
</organism>
<dbReference type="Pfam" id="PF20062">
    <property type="entry name" value="DUF6461"/>
    <property type="match status" value="1"/>
</dbReference>
<gene>
    <name evidence="1" type="ORF">MF672_000130</name>
</gene>
<dbReference type="RefSeq" id="WP_242381174.1">
    <property type="nucleotide sequence ID" value="NZ_JAKRKC020000001.1"/>
</dbReference>
<evidence type="ECO:0000313" key="1">
    <source>
        <dbReference type="EMBL" id="MCK2212214.1"/>
    </source>
</evidence>
<comment type="caution">
    <text evidence="1">The sequence shown here is derived from an EMBL/GenBank/DDBJ whole genome shotgun (WGS) entry which is preliminary data.</text>
</comment>
<protein>
    <submittedName>
        <fullName evidence="1">DUF6461 domain-containing protein</fullName>
    </submittedName>
</protein>
<evidence type="ECO:0000313" key="2">
    <source>
        <dbReference type="Proteomes" id="UP001317259"/>
    </source>
</evidence>
<dbReference type="Proteomes" id="UP001317259">
    <property type="component" value="Unassembled WGS sequence"/>
</dbReference>
<reference evidence="1 2" key="1">
    <citation type="submission" date="2022-04" db="EMBL/GenBank/DDBJ databases">
        <title>Genome draft of Actinomadura sp. ATCC 31491.</title>
        <authorList>
            <person name="Shi X."/>
            <person name="Du Y."/>
        </authorList>
    </citation>
    <scope>NUCLEOTIDE SEQUENCE [LARGE SCALE GENOMIC DNA]</scope>
    <source>
        <strain evidence="1 2">ATCC 31491</strain>
    </source>
</reference>
<keyword evidence="2" id="KW-1185">Reference proteome</keyword>
<accession>A0ABT0FIS4</accession>
<proteinExistence type="predicted"/>
<name>A0ABT0FIS4_9ACTN</name>
<dbReference type="InterPro" id="IPR045592">
    <property type="entry name" value="DUF6461"/>
</dbReference>